<feature type="transmembrane region" description="Helical" evidence="7">
    <location>
        <begin position="331"/>
        <end position="352"/>
    </location>
</feature>
<evidence type="ECO:0000256" key="7">
    <source>
        <dbReference type="SAM" id="Phobius"/>
    </source>
</evidence>
<dbReference type="InterPro" id="IPR011657">
    <property type="entry name" value="CNT_C_dom"/>
</dbReference>
<dbReference type="Pfam" id="PF07670">
    <property type="entry name" value="Gate"/>
    <property type="match status" value="1"/>
</dbReference>
<evidence type="ECO:0000256" key="6">
    <source>
        <dbReference type="ARBA" id="ARBA00023136"/>
    </source>
</evidence>
<dbReference type="Pfam" id="PF07662">
    <property type="entry name" value="Nucleos_tra2_C"/>
    <property type="match status" value="1"/>
</dbReference>
<feature type="transmembrane region" description="Helical" evidence="7">
    <location>
        <begin position="29"/>
        <end position="47"/>
    </location>
</feature>
<protein>
    <submittedName>
        <fullName evidence="11">NupC/NupG family nucleoside CNT transporter</fullName>
    </submittedName>
</protein>
<keyword evidence="4 7" id="KW-0812">Transmembrane</keyword>
<evidence type="ECO:0000256" key="3">
    <source>
        <dbReference type="ARBA" id="ARBA00022475"/>
    </source>
</evidence>
<comment type="similarity">
    <text evidence="2">Belongs to the concentrative nucleoside transporter (CNT) (TC 2.A.41) family.</text>
</comment>
<dbReference type="InterPro" id="IPR008276">
    <property type="entry name" value="C_nuclsd_transpt"/>
</dbReference>
<evidence type="ECO:0000313" key="11">
    <source>
        <dbReference type="EMBL" id="MUG67038.1"/>
    </source>
</evidence>
<dbReference type="PANTHER" id="PTHR10590">
    <property type="entry name" value="SODIUM/NUCLEOSIDE COTRANSPORTER"/>
    <property type="match status" value="1"/>
</dbReference>
<dbReference type="Proteomes" id="UP000435177">
    <property type="component" value="Unassembled WGS sequence"/>
</dbReference>
<organism evidence="11 12">
    <name type="scientific">Paenibacillus campinasensis</name>
    <dbReference type="NCBI Taxonomy" id="66347"/>
    <lineage>
        <taxon>Bacteria</taxon>
        <taxon>Bacillati</taxon>
        <taxon>Bacillota</taxon>
        <taxon>Bacilli</taxon>
        <taxon>Bacillales</taxon>
        <taxon>Paenibacillaceae</taxon>
        <taxon>Paenibacillus</taxon>
    </lineage>
</organism>
<keyword evidence="6 7" id="KW-0472">Membrane</keyword>
<evidence type="ECO:0000256" key="5">
    <source>
        <dbReference type="ARBA" id="ARBA00022989"/>
    </source>
</evidence>
<comment type="subcellular location">
    <subcellularLocation>
        <location evidence="1">Cell membrane</location>
        <topology evidence="1">Multi-pass membrane protein</topology>
    </subcellularLocation>
</comment>
<dbReference type="PANTHER" id="PTHR10590:SF13">
    <property type="entry name" value="NUCLEOSIDE PERMEASE NUPC"/>
    <property type="match status" value="1"/>
</dbReference>
<feature type="transmembrane region" description="Helical" evidence="7">
    <location>
        <begin position="94"/>
        <end position="124"/>
    </location>
</feature>
<evidence type="ECO:0000259" key="9">
    <source>
        <dbReference type="Pfam" id="PF07662"/>
    </source>
</evidence>
<name>A0ABW9T165_9BACL</name>
<evidence type="ECO:0000256" key="4">
    <source>
        <dbReference type="ARBA" id="ARBA00022692"/>
    </source>
</evidence>
<feature type="domain" description="Concentrative nucleoside transporter N-terminal" evidence="8">
    <location>
        <begin position="8"/>
        <end position="81"/>
    </location>
</feature>
<evidence type="ECO:0000313" key="12">
    <source>
        <dbReference type="Proteomes" id="UP000435177"/>
    </source>
</evidence>
<accession>A0ABW9T165</accession>
<feature type="transmembrane region" description="Helical" evidence="7">
    <location>
        <begin position="247"/>
        <end position="268"/>
    </location>
</feature>
<comment type="caution">
    <text evidence="11">The sequence shown here is derived from an EMBL/GenBank/DDBJ whole genome shotgun (WGS) entry which is preliminary data.</text>
</comment>
<gene>
    <name evidence="11" type="ORF">GNP94_13590</name>
</gene>
<sequence length="392" mass="42186">MKMIIAILGLLVVLGLALIISNDRKHVRYRPLAVMVLLQLVLGYILLNTGFGEYLVRGVAGVFDALLGYAGAGIEFVFGGMANEGAGPFFLNVLLPIVFISALIGILQYIKVLPILVHYIGLVLSKVNGMGKLESYNAVASAILGQSEVFISIKRQIKLIPKHRMYTLCASAMSTVSMSIVGAYMTMIEPRYVVAAIVLNLFGGFMIASIVNPYTVKPEEDILEVQEEEKQSFFEMLGEYIMDGFKVAITVAAMLLGFVALIAMINGIFNTIIGISFQELLGYLFAPFAFVMGIPWAEAVDAGSIMATKIVSNEFVAMLELANFPALSERTVGIVSVFLVSFANFSSIGIIAGAVKGLDEKQGNTVARFGLKLLYGATLVSVLSATIAGLFL</sequence>
<feature type="transmembrane region" description="Helical" evidence="7">
    <location>
        <begin position="54"/>
        <end position="74"/>
    </location>
</feature>
<dbReference type="Pfam" id="PF01773">
    <property type="entry name" value="Nucleos_tra2_N"/>
    <property type="match status" value="1"/>
</dbReference>
<evidence type="ECO:0000256" key="1">
    <source>
        <dbReference type="ARBA" id="ARBA00004651"/>
    </source>
</evidence>
<evidence type="ECO:0000259" key="10">
    <source>
        <dbReference type="Pfam" id="PF07670"/>
    </source>
</evidence>
<evidence type="ECO:0000259" key="8">
    <source>
        <dbReference type="Pfam" id="PF01773"/>
    </source>
</evidence>
<dbReference type="EMBL" id="WOAA01000010">
    <property type="protein sequence ID" value="MUG67038.1"/>
    <property type="molecule type" value="Genomic_DNA"/>
</dbReference>
<reference evidence="11 12" key="1">
    <citation type="submission" date="2019-11" db="EMBL/GenBank/DDBJ databases">
        <title>Draft genome sequences of five Paenibacillus species of dairy origin.</title>
        <authorList>
            <person name="Olajide A.M."/>
            <person name="Chen S."/>
            <person name="Lapointe G."/>
        </authorList>
    </citation>
    <scope>NUCLEOTIDE SEQUENCE [LARGE SCALE GENOMIC DNA]</scope>
    <source>
        <strain evidence="11 12">3CS1</strain>
    </source>
</reference>
<keyword evidence="3" id="KW-1003">Cell membrane</keyword>
<proteinExistence type="inferred from homology"/>
<dbReference type="InterPro" id="IPR002668">
    <property type="entry name" value="CNT_N_dom"/>
</dbReference>
<dbReference type="InterPro" id="IPR011642">
    <property type="entry name" value="Gate_dom"/>
</dbReference>
<evidence type="ECO:0000256" key="2">
    <source>
        <dbReference type="ARBA" id="ARBA00009033"/>
    </source>
</evidence>
<keyword evidence="5 7" id="KW-1133">Transmembrane helix</keyword>
<feature type="transmembrane region" description="Helical" evidence="7">
    <location>
        <begin position="373"/>
        <end position="391"/>
    </location>
</feature>
<feature type="transmembrane region" description="Helical" evidence="7">
    <location>
        <begin position="280"/>
        <end position="297"/>
    </location>
</feature>
<feature type="domain" description="Nucleoside transporter/FeoB GTPase Gate" evidence="10">
    <location>
        <begin position="90"/>
        <end position="189"/>
    </location>
</feature>
<dbReference type="RefSeq" id="WP_095398669.1">
    <property type="nucleotide sequence ID" value="NZ_WOAA01000010.1"/>
</dbReference>
<feature type="transmembrane region" description="Helical" evidence="7">
    <location>
        <begin position="165"/>
        <end position="185"/>
    </location>
</feature>
<feature type="transmembrane region" description="Helical" evidence="7">
    <location>
        <begin position="192"/>
        <end position="211"/>
    </location>
</feature>
<keyword evidence="12" id="KW-1185">Reference proteome</keyword>
<feature type="domain" description="Concentrative nucleoside transporter C-terminal" evidence="9">
    <location>
        <begin position="192"/>
        <end position="389"/>
    </location>
</feature>